<keyword evidence="2" id="KW-1185">Reference proteome</keyword>
<comment type="caution">
    <text evidence="1">The sequence shown here is derived from an EMBL/GenBank/DDBJ whole genome shotgun (WGS) entry which is preliminary data.</text>
</comment>
<dbReference type="EMBL" id="JAMXFA010000015">
    <property type="protein sequence ID" value="MCT7978624.1"/>
    <property type="molecule type" value="Genomic_DNA"/>
</dbReference>
<name>A0ABT2N7E8_9CYAN</name>
<dbReference type="Pfam" id="PF13711">
    <property type="entry name" value="DUF4160"/>
    <property type="match status" value="1"/>
</dbReference>
<organism evidence="1 2">
    <name type="scientific">Laspinema olomoucense D3b</name>
    <dbReference type="NCBI Taxonomy" id="2953688"/>
    <lineage>
        <taxon>Bacteria</taxon>
        <taxon>Bacillati</taxon>
        <taxon>Cyanobacteriota</taxon>
        <taxon>Cyanophyceae</taxon>
        <taxon>Oscillatoriophycideae</taxon>
        <taxon>Oscillatoriales</taxon>
        <taxon>Laspinemataceae</taxon>
        <taxon>Laspinema</taxon>
        <taxon>Laspinema olomoucense</taxon>
    </lineage>
</organism>
<protein>
    <submittedName>
        <fullName evidence="1">DUF4160 domain-containing protein</fullName>
    </submittedName>
</protein>
<evidence type="ECO:0000313" key="2">
    <source>
        <dbReference type="Proteomes" id="UP001525961"/>
    </source>
</evidence>
<accession>A0ABT2N7E8</accession>
<proteinExistence type="predicted"/>
<evidence type="ECO:0000313" key="1">
    <source>
        <dbReference type="EMBL" id="MCT7978624.1"/>
    </source>
</evidence>
<sequence length="88" mass="10326">MPKIFTDSQQNLNVYIYTNDHDPAHVHVFLGTKRERKPDIKIAIGSETERPRIIMKHPSIANKDAVAALKLVAKHQEQFLEEWYKYHD</sequence>
<dbReference type="RefSeq" id="WP_261235677.1">
    <property type="nucleotide sequence ID" value="NZ_JAMXFA010000015.1"/>
</dbReference>
<dbReference type="Proteomes" id="UP001525961">
    <property type="component" value="Unassembled WGS sequence"/>
</dbReference>
<reference evidence="1 2" key="1">
    <citation type="journal article" date="2022" name="Front. Microbiol.">
        <title>High genomic differentiation and limited gene flow indicate recent cryptic speciation within the genus Laspinema (cyanobacteria).</title>
        <authorList>
            <person name="Stanojkovic A."/>
            <person name="Skoupy S."/>
            <person name="Skaloud P."/>
            <person name="Dvorak P."/>
        </authorList>
    </citation>
    <scope>NUCLEOTIDE SEQUENCE [LARGE SCALE GENOMIC DNA]</scope>
    <source>
        <strain evidence="1 2">D3b</strain>
    </source>
</reference>
<gene>
    <name evidence="1" type="ORF">NG792_12975</name>
</gene>
<dbReference type="InterPro" id="IPR025427">
    <property type="entry name" value="DUF4160"/>
</dbReference>